<comment type="caution">
    <text evidence="2">The sequence shown here is derived from an EMBL/GenBank/DDBJ whole genome shotgun (WGS) entry which is preliminary data.</text>
</comment>
<evidence type="ECO:0000313" key="3">
    <source>
        <dbReference type="Proteomes" id="UP001175261"/>
    </source>
</evidence>
<gene>
    <name evidence="2" type="ORF">NLU13_9880</name>
</gene>
<keyword evidence="3" id="KW-1185">Reference proteome</keyword>
<reference evidence="2" key="1">
    <citation type="submission" date="2022-10" db="EMBL/GenBank/DDBJ databases">
        <title>Determination and structural analysis of whole genome sequence of Sarocladium strictum F4-1.</title>
        <authorList>
            <person name="Hu L."/>
            <person name="Jiang Y."/>
        </authorList>
    </citation>
    <scope>NUCLEOTIDE SEQUENCE</scope>
    <source>
        <strain evidence="2">F4-1</strain>
    </source>
</reference>
<feature type="region of interest" description="Disordered" evidence="1">
    <location>
        <begin position="320"/>
        <end position="373"/>
    </location>
</feature>
<dbReference type="EMBL" id="JAPDFR010000010">
    <property type="protein sequence ID" value="KAK0382785.1"/>
    <property type="molecule type" value="Genomic_DNA"/>
</dbReference>
<feature type="compositionally biased region" description="Low complexity" evidence="1">
    <location>
        <begin position="331"/>
        <end position="344"/>
    </location>
</feature>
<dbReference type="AlphaFoldDB" id="A0AA39G8U2"/>
<name>A0AA39G8U2_SARSR</name>
<sequence length="373" mass="41001">MTSPSDHYGMYGASPDPSYGSSHMPLMRPAGVHQIIDTQIDSAFNHVKLAHEEFMRYRRSVAEAGGQPYAGVADHIRDISSTLSELTSALTQESVKGAAKDFIISQGQARNGMFGPKSLLEVAQDKKRLERIHRLTVQYDRCVGGMEEGSQPADFTKPFDHSSPNSNAARHPLPVPASPISVQSLSTVASPTGLLGSPEGRSRLPNQTQPRPSREDSPPSLSDKDHFANYNLDRWKKRGKDAGNYCPRGWDCKKGGVANGRLVLFERNSAYIQHCNKHKRPFVCELPGCPNPVQRRNFARADGLRRHQDLVSHGVPCEEGINKRHHQGQNSISSQESPAPSSRPYLKPENNFSDPGSGDSEMEDAPSDMIDLG</sequence>
<evidence type="ECO:0000313" key="2">
    <source>
        <dbReference type="EMBL" id="KAK0382785.1"/>
    </source>
</evidence>
<accession>A0AA39G8U2</accession>
<proteinExistence type="predicted"/>
<protein>
    <submittedName>
        <fullName evidence="2">Uncharacterized protein</fullName>
    </submittedName>
</protein>
<organism evidence="2 3">
    <name type="scientific">Sarocladium strictum</name>
    <name type="common">Black bundle disease fungus</name>
    <name type="synonym">Acremonium strictum</name>
    <dbReference type="NCBI Taxonomy" id="5046"/>
    <lineage>
        <taxon>Eukaryota</taxon>
        <taxon>Fungi</taxon>
        <taxon>Dikarya</taxon>
        <taxon>Ascomycota</taxon>
        <taxon>Pezizomycotina</taxon>
        <taxon>Sordariomycetes</taxon>
        <taxon>Hypocreomycetidae</taxon>
        <taxon>Hypocreales</taxon>
        <taxon>Sarocladiaceae</taxon>
        <taxon>Sarocladium</taxon>
    </lineage>
</organism>
<dbReference type="Proteomes" id="UP001175261">
    <property type="component" value="Unassembled WGS sequence"/>
</dbReference>
<feature type="compositionally biased region" description="Polar residues" evidence="1">
    <location>
        <begin position="180"/>
        <end position="190"/>
    </location>
</feature>
<feature type="region of interest" description="Disordered" evidence="1">
    <location>
        <begin position="148"/>
        <end position="226"/>
    </location>
</feature>
<evidence type="ECO:0000256" key="1">
    <source>
        <dbReference type="SAM" id="MobiDB-lite"/>
    </source>
</evidence>
<feature type="compositionally biased region" description="Basic and acidic residues" evidence="1">
    <location>
        <begin position="212"/>
        <end position="226"/>
    </location>
</feature>